<feature type="domain" description="Rieske" evidence="8">
    <location>
        <begin position="56"/>
        <end position="163"/>
    </location>
</feature>
<keyword evidence="7" id="KW-0520">NAD</keyword>
<keyword evidence="2" id="KW-0001">2Fe-2S</keyword>
<dbReference type="InterPro" id="IPR001663">
    <property type="entry name" value="Rng_hydr_dOase-A"/>
</dbReference>
<dbReference type="InterPro" id="IPR015881">
    <property type="entry name" value="ARHD_Rieske_2Fe_2S"/>
</dbReference>
<dbReference type="PRINTS" id="PR00090">
    <property type="entry name" value="RNGDIOXGNASE"/>
</dbReference>
<keyword evidence="3" id="KW-0479">Metal-binding</keyword>
<keyword evidence="10" id="KW-1185">Reference proteome</keyword>
<dbReference type="Gene3D" id="3.90.380.10">
    <property type="entry name" value="Naphthalene 1,2-dioxygenase Alpha Subunit, Chain A, domain 1"/>
    <property type="match status" value="1"/>
</dbReference>
<sequence length="381" mass="44038">MNHQEQVDILKGLLALREQGRDQEMLGRVVRVPVRNYTDPHILDRELASVFTDHPLVAGHVSNVPEPGSYLLSDWNRIPYVVTRDRQGRLRAFLNQCRHRGARLVKGDEKQLKAFVCPFHNWVYDLDGSLRAITRQEDFPGVDAAEYGLKELPVAEAGGLIWIHPDPDGTLDLRSYLGRMLDDLVEFDIEKLVRYRKTKVVKNANWKLLIKTYLEGYHVPYLHRTTLSKAFRKGVLAHFEDGPHIRMSAARSNIDEILETDPESWRILDYASVYYVLFPNTFFIMHPDYVSINIFYPLAPDRTIWTHEMLYRKDDFPGEEGEAALAKRFDFTNDVVFDGEDFAVAEDVQENLRYGANDFHTLGLAEGLLAMFQQSIDDRLR</sequence>
<dbReference type="PROSITE" id="PS51296">
    <property type="entry name" value="RIESKE"/>
    <property type="match status" value="1"/>
</dbReference>
<evidence type="ECO:0000256" key="3">
    <source>
        <dbReference type="ARBA" id="ARBA00022723"/>
    </source>
</evidence>
<dbReference type="InterPro" id="IPR036922">
    <property type="entry name" value="Rieske_2Fe-2S_sf"/>
</dbReference>
<evidence type="ECO:0000256" key="1">
    <source>
        <dbReference type="ARBA" id="ARBA00001962"/>
    </source>
</evidence>
<proteinExistence type="predicted"/>
<dbReference type="Pfam" id="PF00848">
    <property type="entry name" value="Ring_hydroxyl_A"/>
    <property type="match status" value="1"/>
</dbReference>
<evidence type="ECO:0000313" key="9">
    <source>
        <dbReference type="EMBL" id="MBO4204803.1"/>
    </source>
</evidence>
<keyword evidence="4" id="KW-0560">Oxidoreductase</keyword>
<evidence type="ECO:0000256" key="5">
    <source>
        <dbReference type="ARBA" id="ARBA00023004"/>
    </source>
</evidence>
<dbReference type="SUPFAM" id="SSF50022">
    <property type="entry name" value="ISP domain"/>
    <property type="match status" value="1"/>
</dbReference>
<dbReference type="PROSITE" id="PS00570">
    <property type="entry name" value="RING_HYDROXYL_ALPHA"/>
    <property type="match status" value="1"/>
</dbReference>
<dbReference type="EMBL" id="WVUH01000006">
    <property type="protein sequence ID" value="MBO4204803.1"/>
    <property type="molecule type" value="Genomic_DNA"/>
</dbReference>
<keyword evidence="6" id="KW-0411">Iron-sulfur</keyword>
<dbReference type="InterPro" id="IPR015879">
    <property type="entry name" value="Ring_hydroxy_dOase_asu_C_dom"/>
</dbReference>
<comment type="caution">
    <text evidence="9">The sequence shown here is derived from an EMBL/GenBank/DDBJ whole genome shotgun (WGS) entry which is preliminary data.</text>
</comment>
<dbReference type="Gene3D" id="2.102.10.10">
    <property type="entry name" value="Rieske [2Fe-2S] iron-sulphur domain"/>
    <property type="match status" value="1"/>
</dbReference>
<dbReference type="SUPFAM" id="SSF55961">
    <property type="entry name" value="Bet v1-like"/>
    <property type="match status" value="1"/>
</dbReference>
<organism evidence="9 10">
    <name type="scientific">Micromonospora echinofusca</name>
    <dbReference type="NCBI Taxonomy" id="47858"/>
    <lineage>
        <taxon>Bacteria</taxon>
        <taxon>Bacillati</taxon>
        <taxon>Actinomycetota</taxon>
        <taxon>Actinomycetes</taxon>
        <taxon>Micromonosporales</taxon>
        <taxon>Micromonosporaceae</taxon>
        <taxon>Micromonospora</taxon>
    </lineage>
</organism>
<gene>
    <name evidence="9" type="ORF">GSF22_02105</name>
</gene>
<evidence type="ECO:0000256" key="4">
    <source>
        <dbReference type="ARBA" id="ARBA00023002"/>
    </source>
</evidence>
<dbReference type="InterPro" id="IPR017941">
    <property type="entry name" value="Rieske_2Fe-2S"/>
</dbReference>
<dbReference type="Pfam" id="PF00355">
    <property type="entry name" value="Rieske"/>
    <property type="match status" value="1"/>
</dbReference>
<protein>
    <submittedName>
        <fullName evidence="9">Rieske 2Fe-2S domain-containing protein</fullName>
    </submittedName>
</protein>
<dbReference type="Proteomes" id="UP000823521">
    <property type="component" value="Unassembled WGS sequence"/>
</dbReference>
<evidence type="ECO:0000256" key="6">
    <source>
        <dbReference type="ARBA" id="ARBA00023014"/>
    </source>
</evidence>
<dbReference type="PANTHER" id="PTHR43756:SF5">
    <property type="entry name" value="CHOLINE MONOOXYGENASE, CHLOROPLASTIC"/>
    <property type="match status" value="1"/>
</dbReference>
<dbReference type="CDD" id="cd03469">
    <property type="entry name" value="Rieske_RO_Alpha_N"/>
    <property type="match status" value="1"/>
</dbReference>
<evidence type="ECO:0000259" key="8">
    <source>
        <dbReference type="PROSITE" id="PS51296"/>
    </source>
</evidence>
<comment type="cofactor">
    <cofactor evidence="1">
        <name>Fe cation</name>
        <dbReference type="ChEBI" id="CHEBI:24875"/>
    </cofactor>
</comment>
<evidence type="ECO:0000256" key="2">
    <source>
        <dbReference type="ARBA" id="ARBA00022714"/>
    </source>
</evidence>
<evidence type="ECO:0000256" key="7">
    <source>
        <dbReference type="ARBA" id="ARBA00023027"/>
    </source>
</evidence>
<name>A0ABS3VJV0_MICEH</name>
<evidence type="ECO:0000313" key="10">
    <source>
        <dbReference type="Proteomes" id="UP000823521"/>
    </source>
</evidence>
<dbReference type="PANTHER" id="PTHR43756">
    <property type="entry name" value="CHOLINE MONOOXYGENASE, CHLOROPLASTIC"/>
    <property type="match status" value="1"/>
</dbReference>
<reference evidence="9 10" key="1">
    <citation type="submission" date="2019-12" db="EMBL/GenBank/DDBJ databases">
        <title>Whole genome sequencing of endophytic Actinobacterium Micromonospora sp. MPMI6T.</title>
        <authorList>
            <person name="Evv R."/>
            <person name="Podile A.R."/>
        </authorList>
    </citation>
    <scope>NUCLEOTIDE SEQUENCE [LARGE SCALE GENOMIC DNA]</scope>
    <source>
        <strain evidence="9 10">MPMI6</strain>
    </source>
</reference>
<keyword evidence="5" id="KW-0408">Iron</keyword>
<accession>A0ABS3VJV0</accession>